<dbReference type="InterPro" id="IPR010852">
    <property type="entry name" value="ABATE"/>
</dbReference>
<gene>
    <name evidence="3" type="ORF">GCM10022381_41360</name>
</gene>
<dbReference type="PANTHER" id="PTHR35525:SF3">
    <property type="entry name" value="BLL6575 PROTEIN"/>
    <property type="match status" value="1"/>
</dbReference>
<keyword evidence="4" id="KW-1185">Reference proteome</keyword>
<feature type="compositionally biased region" description="Low complexity" evidence="1">
    <location>
        <begin position="73"/>
        <end position="104"/>
    </location>
</feature>
<dbReference type="Proteomes" id="UP001501803">
    <property type="component" value="Unassembled WGS sequence"/>
</dbReference>
<feature type="region of interest" description="Disordered" evidence="1">
    <location>
        <begin position="240"/>
        <end position="285"/>
    </location>
</feature>
<feature type="domain" description="Zinc finger CGNR" evidence="2">
    <location>
        <begin position="196"/>
        <end position="238"/>
    </location>
</feature>
<dbReference type="RefSeq" id="WP_345069821.1">
    <property type="nucleotide sequence ID" value="NZ_BAABCN010000018.1"/>
</dbReference>
<evidence type="ECO:0000313" key="4">
    <source>
        <dbReference type="Proteomes" id="UP001501803"/>
    </source>
</evidence>
<dbReference type="Pfam" id="PF07336">
    <property type="entry name" value="ABATE"/>
    <property type="match status" value="1"/>
</dbReference>
<dbReference type="InterPro" id="IPR023286">
    <property type="entry name" value="ABATE_dom_sf"/>
</dbReference>
<sequence>MTLVNNDTARPGQTGQWLISSDGQRWWFDSGSIALDFAYTGDLGDNPAGELLHTAGDLADWLNERYSPQTVVTDSAESSAESLSDSSAADSSATSSATASVAAAPTPRIQTQERDLADALALRGAIARLATAAADGRDADGQDIDIVNLFAATPDIPPALTGGSRQAGRTSPRAGQAFSTLARTAVELFGPDTDGRIRYCSADDCTILYLDTSRSANRRWCSMQRCGNRAKVRAFRERNAASAATSAPATSATESTAESTADSASVTTLSRPRVARHALEAPTLP</sequence>
<evidence type="ECO:0000313" key="3">
    <source>
        <dbReference type="EMBL" id="GAA3895544.1"/>
    </source>
</evidence>
<name>A0ABP7L847_9MICO</name>
<comment type="caution">
    <text evidence="3">The sequence shown here is derived from an EMBL/GenBank/DDBJ whole genome shotgun (WGS) entry which is preliminary data.</text>
</comment>
<reference evidence="4" key="1">
    <citation type="journal article" date="2019" name="Int. J. Syst. Evol. Microbiol.">
        <title>The Global Catalogue of Microorganisms (GCM) 10K type strain sequencing project: providing services to taxonomists for standard genome sequencing and annotation.</title>
        <authorList>
            <consortium name="The Broad Institute Genomics Platform"/>
            <consortium name="The Broad Institute Genome Sequencing Center for Infectious Disease"/>
            <person name="Wu L."/>
            <person name="Ma J."/>
        </authorList>
    </citation>
    <scope>NUCLEOTIDE SEQUENCE [LARGE SCALE GENOMIC DNA]</scope>
    <source>
        <strain evidence="4">JCM 17021</strain>
    </source>
</reference>
<dbReference type="PANTHER" id="PTHR35525">
    <property type="entry name" value="BLL6575 PROTEIN"/>
    <property type="match status" value="1"/>
</dbReference>
<organism evidence="3 4">
    <name type="scientific">Leifsonia kafniensis</name>
    <dbReference type="NCBI Taxonomy" id="475957"/>
    <lineage>
        <taxon>Bacteria</taxon>
        <taxon>Bacillati</taxon>
        <taxon>Actinomycetota</taxon>
        <taxon>Actinomycetes</taxon>
        <taxon>Micrococcales</taxon>
        <taxon>Microbacteriaceae</taxon>
        <taxon>Leifsonia</taxon>
    </lineage>
</organism>
<feature type="compositionally biased region" description="Low complexity" evidence="1">
    <location>
        <begin position="240"/>
        <end position="268"/>
    </location>
</feature>
<dbReference type="InterPro" id="IPR021005">
    <property type="entry name" value="Znf_CGNR"/>
</dbReference>
<dbReference type="Gene3D" id="1.10.3300.10">
    <property type="entry name" value="Jann2411-like domain"/>
    <property type="match status" value="1"/>
</dbReference>
<proteinExistence type="predicted"/>
<feature type="region of interest" description="Disordered" evidence="1">
    <location>
        <begin position="72"/>
        <end position="110"/>
    </location>
</feature>
<dbReference type="SUPFAM" id="SSF160904">
    <property type="entry name" value="Jann2411-like"/>
    <property type="match status" value="1"/>
</dbReference>
<evidence type="ECO:0000256" key="1">
    <source>
        <dbReference type="SAM" id="MobiDB-lite"/>
    </source>
</evidence>
<dbReference type="Pfam" id="PF11706">
    <property type="entry name" value="zf-CGNR"/>
    <property type="match status" value="1"/>
</dbReference>
<accession>A0ABP7L847</accession>
<evidence type="ECO:0000259" key="2">
    <source>
        <dbReference type="Pfam" id="PF11706"/>
    </source>
</evidence>
<dbReference type="EMBL" id="BAABCN010000018">
    <property type="protein sequence ID" value="GAA3895544.1"/>
    <property type="molecule type" value="Genomic_DNA"/>
</dbReference>
<protein>
    <submittedName>
        <fullName evidence="3">CGNR zinc finger domain-containing protein</fullName>
    </submittedName>
</protein>